<dbReference type="SUPFAM" id="SSF56024">
    <property type="entry name" value="Phospholipase D/nuclease"/>
    <property type="match status" value="1"/>
</dbReference>
<dbReference type="Gene3D" id="3.30.870.10">
    <property type="entry name" value="Endonuclease Chain A"/>
    <property type="match status" value="2"/>
</dbReference>
<evidence type="ECO:0000313" key="3">
    <source>
        <dbReference type="Proteomes" id="UP001596072"/>
    </source>
</evidence>
<evidence type="ECO:0000313" key="2">
    <source>
        <dbReference type="EMBL" id="MFC5729015.1"/>
    </source>
</evidence>
<keyword evidence="3" id="KW-1185">Reference proteome</keyword>
<protein>
    <submittedName>
        <fullName evidence="2">Phospholipase D-like domain-containing protein</fullName>
    </submittedName>
</protein>
<sequence length="469" mass="50866">MPSTHQILTMSRRAVASGVAGVLIATLGTILQLGGGAAPTASAHGETNVTGCQVKSTLGGRITWHHFTRPHAPCELGTSSAQDVHIRNEMIRLIDDTPAPAAGADPVIIRGAFLAIREPAVVDALKRAHDRGVTVRFTFTYDTPQLGDKSFYRAFGGRRCGEFKPLGGSSPLYSPDDDGDGTLSEGRWGCNSDHTSGIAHTKAMTFSKTKDPEGVVRPWVVWTGSHNAAQSHGGSGGYNNSMTSYNDQALYGDHENYDGLGVYNILRQMYNNADEPIGAPRRLKGWVDYYVPDERGTVNGLSANIIASPEAQTDFIVGRLNLWQPNGNCEVRVQQAVFRRAEIAEKLVQMSNAGCRVWVMAGTYTPSIVDILKRAAGAMSIREMPRVHDKSFLVQGNRKSGGSVSYQVYAGSHNLNVPSLRQNDEFFVMLTPEGDTHPVYNAYNAHFGPHGPWGQCTVDNSANGCQIYR</sequence>
<dbReference type="Pfam" id="PF13091">
    <property type="entry name" value="PLDc_2"/>
    <property type="match status" value="1"/>
</dbReference>
<feature type="domain" description="Phospholipase D-like" evidence="1">
    <location>
        <begin position="330"/>
        <end position="433"/>
    </location>
</feature>
<reference evidence="3" key="1">
    <citation type="journal article" date="2019" name="Int. J. Syst. Evol. Microbiol.">
        <title>The Global Catalogue of Microorganisms (GCM) 10K type strain sequencing project: providing services to taxonomists for standard genome sequencing and annotation.</title>
        <authorList>
            <consortium name="The Broad Institute Genomics Platform"/>
            <consortium name="The Broad Institute Genome Sequencing Center for Infectious Disease"/>
            <person name="Wu L."/>
            <person name="Ma J."/>
        </authorList>
    </citation>
    <scope>NUCLEOTIDE SEQUENCE [LARGE SCALE GENOMIC DNA]</scope>
    <source>
        <strain evidence="3">YIM 94188</strain>
    </source>
</reference>
<dbReference type="InterPro" id="IPR025202">
    <property type="entry name" value="PLD-like_dom"/>
</dbReference>
<proteinExistence type="predicted"/>
<gene>
    <name evidence="2" type="ORF">ACFPQB_08790</name>
</gene>
<dbReference type="Proteomes" id="UP001596072">
    <property type="component" value="Unassembled WGS sequence"/>
</dbReference>
<dbReference type="EMBL" id="JBHSNS010000003">
    <property type="protein sequence ID" value="MFC5729015.1"/>
    <property type="molecule type" value="Genomic_DNA"/>
</dbReference>
<comment type="caution">
    <text evidence="2">The sequence shown here is derived from an EMBL/GenBank/DDBJ whole genome shotgun (WGS) entry which is preliminary data.</text>
</comment>
<name>A0ABW0ZKN3_9ACTN</name>
<evidence type="ECO:0000259" key="1">
    <source>
        <dbReference type="Pfam" id="PF13091"/>
    </source>
</evidence>
<organism evidence="2 3">
    <name type="scientific">Nocardioides vastitatis</name>
    <dbReference type="NCBI Taxonomy" id="2568655"/>
    <lineage>
        <taxon>Bacteria</taxon>
        <taxon>Bacillati</taxon>
        <taxon>Actinomycetota</taxon>
        <taxon>Actinomycetes</taxon>
        <taxon>Propionibacteriales</taxon>
        <taxon>Nocardioidaceae</taxon>
        <taxon>Nocardioides</taxon>
    </lineage>
</organism>
<accession>A0ABW0ZKN3</accession>
<dbReference type="RefSeq" id="WP_136433714.1">
    <property type="nucleotide sequence ID" value="NZ_JBHSNS010000003.1"/>
</dbReference>